<sequence>MAQSSTQSTLTFKEPHERFYLIDDFVVLEVESTLFRLPAFILRSNSPKLKQLIGNNQGPSPTRRIELKSISVIDFERFLLVLLPAQAGEYEVALPGEWASVLKIANVLDFPAIRKLAMAQLESVASPIDRIVLGRKYEFSKLVASGYVELCQRKAPITLLEGHSLGMSDVIDISSIRHHLRSGAGGAETKKDSVLEICSEPGRQVLEHNAVADFIAATFSETGNPPLPSLPDPYVAQLPSPPIQAVPFISAPPSRTSGRAQPAKSLKAKSHKDLAKTAWKVNHQDASFDPFWRRIVTSSNDQRFWTVAWERAKGMDDQQVDAYVRTKPIQDLFH</sequence>
<dbReference type="Proteomes" id="UP000308600">
    <property type="component" value="Unassembled WGS sequence"/>
</dbReference>
<reference evidence="1 2" key="1">
    <citation type="journal article" date="2019" name="Nat. Ecol. Evol.">
        <title>Megaphylogeny resolves global patterns of mushroom evolution.</title>
        <authorList>
            <person name="Varga T."/>
            <person name="Krizsan K."/>
            <person name="Foldi C."/>
            <person name="Dima B."/>
            <person name="Sanchez-Garcia M."/>
            <person name="Sanchez-Ramirez S."/>
            <person name="Szollosi G.J."/>
            <person name="Szarkandi J.G."/>
            <person name="Papp V."/>
            <person name="Albert L."/>
            <person name="Andreopoulos W."/>
            <person name="Angelini C."/>
            <person name="Antonin V."/>
            <person name="Barry K.W."/>
            <person name="Bougher N.L."/>
            <person name="Buchanan P."/>
            <person name="Buyck B."/>
            <person name="Bense V."/>
            <person name="Catcheside P."/>
            <person name="Chovatia M."/>
            <person name="Cooper J."/>
            <person name="Damon W."/>
            <person name="Desjardin D."/>
            <person name="Finy P."/>
            <person name="Geml J."/>
            <person name="Haridas S."/>
            <person name="Hughes K."/>
            <person name="Justo A."/>
            <person name="Karasinski D."/>
            <person name="Kautmanova I."/>
            <person name="Kiss B."/>
            <person name="Kocsube S."/>
            <person name="Kotiranta H."/>
            <person name="LaButti K.M."/>
            <person name="Lechner B.E."/>
            <person name="Liimatainen K."/>
            <person name="Lipzen A."/>
            <person name="Lukacs Z."/>
            <person name="Mihaltcheva S."/>
            <person name="Morgado L.N."/>
            <person name="Niskanen T."/>
            <person name="Noordeloos M.E."/>
            <person name="Ohm R.A."/>
            <person name="Ortiz-Santana B."/>
            <person name="Ovrebo C."/>
            <person name="Racz N."/>
            <person name="Riley R."/>
            <person name="Savchenko A."/>
            <person name="Shiryaev A."/>
            <person name="Soop K."/>
            <person name="Spirin V."/>
            <person name="Szebenyi C."/>
            <person name="Tomsovsky M."/>
            <person name="Tulloss R.E."/>
            <person name="Uehling J."/>
            <person name="Grigoriev I.V."/>
            <person name="Vagvolgyi C."/>
            <person name="Papp T."/>
            <person name="Martin F.M."/>
            <person name="Miettinen O."/>
            <person name="Hibbett D.S."/>
            <person name="Nagy L.G."/>
        </authorList>
    </citation>
    <scope>NUCLEOTIDE SEQUENCE [LARGE SCALE GENOMIC DNA]</scope>
    <source>
        <strain evidence="1 2">NL-1719</strain>
    </source>
</reference>
<gene>
    <name evidence="1" type="ORF">BDN72DRAFT_848422</name>
</gene>
<proteinExistence type="predicted"/>
<evidence type="ECO:0000313" key="1">
    <source>
        <dbReference type="EMBL" id="TFK62676.1"/>
    </source>
</evidence>
<evidence type="ECO:0000313" key="2">
    <source>
        <dbReference type="Proteomes" id="UP000308600"/>
    </source>
</evidence>
<dbReference type="EMBL" id="ML208567">
    <property type="protein sequence ID" value="TFK62676.1"/>
    <property type="molecule type" value="Genomic_DNA"/>
</dbReference>
<protein>
    <submittedName>
        <fullName evidence="1">Uncharacterized protein</fullName>
    </submittedName>
</protein>
<accession>A0ACD3AAI4</accession>
<organism evidence="1 2">
    <name type="scientific">Pluteus cervinus</name>
    <dbReference type="NCBI Taxonomy" id="181527"/>
    <lineage>
        <taxon>Eukaryota</taxon>
        <taxon>Fungi</taxon>
        <taxon>Dikarya</taxon>
        <taxon>Basidiomycota</taxon>
        <taxon>Agaricomycotina</taxon>
        <taxon>Agaricomycetes</taxon>
        <taxon>Agaricomycetidae</taxon>
        <taxon>Agaricales</taxon>
        <taxon>Pluteineae</taxon>
        <taxon>Pluteaceae</taxon>
        <taxon>Pluteus</taxon>
    </lineage>
</organism>
<keyword evidence="2" id="KW-1185">Reference proteome</keyword>
<name>A0ACD3AAI4_9AGAR</name>